<dbReference type="RefSeq" id="XP_008881241.1">
    <property type="nucleotide sequence ID" value="XM_008883019.1"/>
</dbReference>
<name>A0A024T921_9STRA</name>
<accession>A0A024T921</accession>
<dbReference type="GeneID" id="20092091"/>
<dbReference type="EMBL" id="KI914094">
    <property type="protein sequence ID" value="ETV90126.1"/>
    <property type="molecule type" value="Genomic_DNA"/>
</dbReference>
<proteinExistence type="predicted"/>
<gene>
    <name evidence="1" type="ORF">H310_15041</name>
</gene>
<protein>
    <submittedName>
        <fullName evidence="1">Uncharacterized protein</fullName>
    </submittedName>
</protein>
<dbReference type="VEuPathDB" id="FungiDB:H310_15041"/>
<dbReference type="AlphaFoldDB" id="A0A024T921"/>
<organism evidence="1">
    <name type="scientific">Aphanomyces invadans</name>
    <dbReference type="NCBI Taxonomy" id="157072"/>
    <lineage>
        <taxon>Eukaryota</taxon>
        <taxon>Sar</taxon>
        <taxon>Stramenopiles</taxon>
        <taxon>Oomycota</taxon>
        <taxon>Saprolegniomycetes</taxon>
        <taxon>Saprolegniales</taxon>
        <taxon>Verrucalvaceae</taxon>
        <taxon>Aphanomyces</taxon>
    </lineage>
</organism>
<reference evidence="1" key="1">
    <citation type="submission" date="2013-12" db="EMBL/GenBank/DDBJ databases">
        <title>The Genome Sequence of Aphanomyces invadans NJM9701.</title>
        <authorList>
            <consortium name="The Broad Institute Genomics Platform"/>
            <person name="Russ C."/>
            <person name="Tyler B."/>
            <person name="van West P."/>
            <person name="Dieguez-Uribeondo J."/>
            <person name="Young S.K."/>
            <person name="Zeng Q."/>
            <person name="Gargeya S."/>
            <person name="Fitzgerald M."/>
            <person name="Abouelleil A."/>
            <person name="Alvarado L."/>
            <person name="Chapman S.B."/>
            <person name="Gainer-Dewar J."/>
            <person name="Goldberg J."/>
            <person name="Griggs A."/>
            <person name="Gujja S."/>
            <person name="Hansen M."/>
            <person name="Howarth C."/>
            <person name="Imamovic A."/>
            <person name="Ireland A."/>
            <person name="Larimer J."/>
            <person name="McCowan C."/>
            <person name="Murphy C."/>
            <person name="Pearson M."/>
            <person name="Poon T.W."/>
            <person name="Priest M."/>
            <person name="Roberts A."/>
            <person name="Saif S."/>
            <person name="Shea T."/>
            <person name="Sykes S."/>
            <person name="Wortman J."/>
            <person name="Nusbaum C."/>
            <person name="Birren B."/>
        </authorList>
    </citation>
    <scope>NUCLEOTIDE SEQUENCE [LARGE SCALE GENOMIC DNA]</scope>
    <source>
        <strain evidence="1">NJM9701</strain>
    </source>
</reference>
<sequence>MSIQSKVKATLTNLPSATLFGLYFAPTPNMINSPTNNTIVYNIAYHTAITVDLVKAALDSVVTSANPSASCKLVYASTIGDTTNYVVERSLEATTATDVVITVPATRPVRAGIHPERLCAER</sequence>
<evidence type="ECO:0000313" key="1">
    <source>
        <dbReference type="EMBL" id="ETV90126.1"/>
    </source>
</evidence>